<proteinExistence type="predicted"/>
<dbReference type="SMART" id="SM00487">
    <property type="entry name" value="DEXDc"/>
    <property type="match status" value="1"/>
</dbReference>
<dbReference type="GO" id="GO:0005524">
    <property type="term" value="F:ATP binding"/>
    <property type="evidence" value="ECO:0007669"/>
    <property type="project" value="InterPro"/>
</dbReference>
<sequence>MFKFYLPNFERDVVYSEFLRPAVMTQEQVPAKKGTPMTHQRVVANVTKGSSNVDSLLIVHDMGTGKTCTAVNSIEQNINDGLYGMKRALVLNKGKAILGNFVSELVNKCTTRYNVGNERANRKIWSRLYEMNTFEIFAKTVQKMSDSAIVQRYNETFIVVDEVHNILNESGLVFTQLMRVVKLLPRKRLLLMTGTPVRDTPSDFLPIMNLLCQTSISPSEFEDEFIDENGTPKKPFLDLVKNRVSYLRAPRPDLEVRFGGSLVPGLNGMYKVHVMSPLQERSYLRAFKVDERGRGVYNSSRQAIRFVFPDGTFGSEGFDRYVVRGAFSPEMVSALRKYGTDFNSVMRSVSEMSAKYAWIIQALIRADAAGEKSIVYDELVRGSGLMVFDLLLRFVGFSKHRLLSSETTTNETILRVQKEFNSSIHGKNVSVILGSRVISEGFTFTDVIHEHLVPSWNYTETSQVIARGIRMGSHRLTLLENPNSVVTVYRHITLPRDAPSESSIDYMMTRLSERKQVQIDNMNAALQYVSITCNSFMDRNGGNCLQPASPEVPFNTTISTVYDPGDEVVDVLKTSGRIDVSDYDVARLQPVINVVNSGRRFVNSSGVTCVARYSDGAVYASPVSGTEWDESSAKYVDDVKPPEPRQAARMAEFRELVDSDDDVPNRQRYLEILVTAKMFSLPTKVNLDEELDMFSGFYYIERMTAVTWFGSSINKALDPMCLSNPTSISPWNEWKKCKSAAVAVAKSKTDSDTKIIEARTKQMGLSFYGQRNPASGEFCIKNIDATDEKDVRKRSSGKRCTNWNKQTLLGLAKQLQLDAGGQSRDKVCDSISKWLTDRQLVVASSSCGVQTKIKK</sequence>
<dbReference type="KEGG" id="vg:26683565"/>
<dbReference type="PROSITE" id="PS51192">
    <property type="entry name" value="HELICASE_ATP_BIND_1"/>
    <property type="match status" value="1"/>
</dbReference>
<dbReference type="Gene3D" id="3.40.50.300">
    <property type="entry name" value="P-loop containing nucleotide triphosphate hydrolases"/>
    <property type="match status" value="2"/>
</dbReference>
<dbReference type="OrthoDB" id="605at10239"/>
<dbReference type="Proteomes" id="UP000203898">
    <property type="component" value="Segment"/>
</dbReference>
<protein>
    <submittedName>
        <fullName evidence="2">Complete DpAV4 genome</fullName>
    </submittedName>
</protein>
<dbReference type="RefSeq" id="YP_009640008.1">
    <property type="nucleotide sequence ID" value="NC_011335.1"/>
</dbReference>
<accession>F2NYU9</accession>
<evidence type="ECO:0000313" key="3">
    <source>
        <dbReference type="Proteomes" id="UP000203898"/>
    </source>
</evidence>
<dbReference type="InterPro" id="IPR000330">
    <property type="entry name" value="SNF2_N"/>
</dbReference>
<dbReference type="InterPro" id="IPR027417">
    <property type="entry name" value="P-loop_NTPase"/>
</dbReference>
<feature type="domain" description="Helicase ATP-binding" evidence="1">
    <location>
        <begin position="47"/>
        <end position="214"/>
    </location>
</feature>
<dbReference type="EMBL" id="CU469068">
    <property type="protein sequence ID" value="CCA61377.1"/>
    <property type="molecule type" value="Genomic_DNA"/>
</dbReference>
<dbReference type="InterPro" id="IPR014001">
    <property type="entry name" value="Helicase_ATP-bd"/>
</dbReference>
<dbReference type="Pfam" id="PF00176">
    <property type="entry name" value="SNF2-rel_dom"/>
    <property type="match status" value="1"/>
</dbReference>
<evidence type="ECO:0000313" key="2">
    <source>
        <dbReference type="EMBL" id="CCA61377.1"/>
    </source>
</evidence>
<name>F2NYU9_9VIRU</name>
<evidence type="ECO:0000259" key="1">
    <source>
        <dbReference type="PROSITE" id="PS51192"/>
    </source>
</evidence>
<dbReference type="SUPFAM" id="SSF52540">
    <property type="entry name" value="P-loop containing nucleoside triphosphate hydrolases"/>
    <property type="match status" value="2"/>
</dbReference>
<organism evidence="2 3">
    <name type="scientific">Diadromus pulchellus ascovirus 4a</name>
    <dbReference type="NCBI Taxonomy" id="158683"/>
    <lineage>
        <taxon>Viruses</taxon>
        <taxon>Varidnaviria</taxon>
        <taxon>Bamfordvirae</taxon>
        <taxon>Nucleocytoviricota</taxon>
        <taxon>Megaviricetes</taxon>
        <taxon>Pimascovirales</taxon>
        <taxon>Pimascovirales incertae sedis</taxon>
        <taxon>Ascoviridae</taxon>
        <taxon>Toursvirus</taxon>
        <taxon>Toursvirus dptv1a</taxon>
    </lineage>
</organism>
<dbReference type="GeneID" id="26683565"/>
<keyword evidence="3" id="KW-1185">Reference proteome</keyword>
<reference evidence="2 3" key="1">
    <citation type="journal article" date="2009" name="PLoS ONE">
        <title>Symbiotic virus at the evolutionary intersection of three types of large DNA viruses; iridoviruses, ascoviruses, and ichnoviruses.</title>
        <authorList>
            <person name="Bigot Y."/>
            <person name="Renault S."/>
            <person name="Nicolas J."/>
            <person name="Moundras C."/>
            <person name="Demattei M.V."/>
            <person name="Samain S."/>
            <person name="Bideshi D.K."/>
            <person name="Federici B.A."/>
        </authorList>
    </citation>
    <scope>NUCLEOTIDE SEQUENCE [LARGE SCALE GENOMIC DNA]</scope>
</reference>